<evidence type="ECO:0000259" key="1">
    <source>
        <dbReference type="Pfam" id="PF10908"/>
    </source>
</evidence>
<feature type="domain" description="Tlde1" evidence="1">
    <location>
        <begin position="34"/>
        <end position="117"/>
    </location>
</feature>
<organism evidence="2">
    <name type="scientific">uncultured Caudovirales phage</name>
    <dbReference type="NCBI Taxonomy" id="2100421"/>
    <lineage>
        <taxon>Viruses</taxon>
        <taxon>Duplodnaviria</taxon>
        <taxon>Heunggongvirae</taxon>
        <taxon>Uroviricota</taxon>
        <taxon>Caudoviricetes</taxon>
        <taxon>Peduoviridae</taxon>
        <taxon>Maltschvirus</taxon>
        <taxon>Maltschvirus maltsch</taxon>
    </lineage>
</organism>
<dbReference type="InterPro" id="IPR021225">
    <property type="entry name" value="Tlde1_dom"/>
</dbReference>
<name>A0A6J5LM36_9CAUD</name>
<proteinExistence type="predicted"/>
<reference evidence="2" key="1">
    <citation type="submission" date="2020-04" db="EMBL/GenBank/DDBJ databases">
        <authorList>
            <person name="Chiriac C."/>
            <person name="Salcher M."/>
            <person name="Ghai R."/>
            <person name="Kavagutti S V."/>
        </authorList>
    </citation>
    <scope>NUCLEOTIDE SEQUENCE</scope>
</reference>
<dbReference type="Gene3D" id="2.40.440.10">
    <property type="entry name" value="L,D-transpeptidase catalytic domain-like"/>
    <property type="match status" value="1"/>
</dbReference>
<dbReference type="EMBL" id="LR796268">
    <property type="protein sequence ID" value="CAB4132809.1"/>
    <property type="molecule type" value="Genomic_DNA"/>
</dbReference>
<accession>A0A6J5LM36</accession>
<gene>
    <name evidence="2" type="ORF">UFOVP249_40</name>
</gene>
<sequence length="126" mass="13336">MTWTFIQASGKLLDPSGKYVATGYAGGNCGKNPEGVNNPAMQNISCVGPLPQGTYTLGVPKVSSKLGPFAIPLIPATQNKMFGRSAFFIHGDKASPPKSASEGCIILPRPIREQIYNSKDLTLVVV</sequence>
<dbReference type="InterPro" id="IPR038063">
    <property type="entry name" value="Transpep_catalytic_dom"/>
</dbReference>
<protein>
    <recommendedName>
        <fullName evidence="1">Tlde1 domain-containing protein</fullName>
    </recommendedName>
</protein>
<evidence type="ECO:0000313" key="2">
    <source>
        <dbReference type="EMBL" id="CAB4132809.1"/>
    </source>
</evidence>
<dbReference type="Pfam" id="PF10908">
    <property type="entry name" value="Tlde1_dom"/>
    <property type="match status" value="1"/>
</dbReference>